<evidence type="ECO:0000313" key="3">
    <source>
        <dbReference type="EMBL" id="ODM90712.1"/>
    </source>
</evidence>
<feature type="region of interest" description="Disordered" evidence="2">
    <location>
        <begin position="948"/>
        <end position="986"/>
    </location>
</feature>
<feature type="compositionally biased region" description="Low complexity" evidence="2">
    <location>
        <begin position="837"/>
        <end position="847"/>
    </location>
</feature>
<feature type="compositionally biased region" description="Low complexity" evidence="2">
    <location>
        <begin position="861"/>
        <end position="870"/>
    </location>
</feature>
<feature type="region of interest" description="Disordered" evidence="2">
    <location>
        <begin position="393"/>
        <end position="417"/>
    </location>
</feature>
<evidence type="ECO:0000256" key="2">
    <source>
        <dbReference type="SAM" id="MobiDB-lite"/>
    </source>
</evidence>
<organism evidence="3 4">
    <name type="scientific">Orchesella cincta</name>
    <name type="common">Springtail</name>
    <name type="synonym">Podura cincta</name>
    <dbReference type="NCBI Taxonomy" id="48709"/>
    <lineage>
        <taxon>Eukaryota</taxon>
        <taxon>Metazoa</taxon>
        <taxon>Ecdysozoa</taxon>
        <taxon>Arthropoda</taxon>
        <taxon>Hexapoda</taxon>
        <taxon>Collembola</taxon>
        <taxon>Entomobryomorpha</taxon>
        <taxon>Entomobryoidea</taxon>
        <taxon>Orchesellidae</taxon>
        <taxon>Orchesellinae</taxon>
        <taxon>Orchesella</taxon>
    </lineage>
</organism>
<feature type="region of interest" description="Disordered" evidence="2">
    <location>
        <begin position="1043"/>
        <end position="1084"/>
    </location>
</feature>
<accession>A0A1D2MCR9</accession>
<dbReference type="AlphaFoldDB" id="A0A1D2MCR9"/>
<feature type="compositionally biased region" description="Polar residues" evidence="2">
    <location>
        <begin position="1060"/>
        <end position="1070"/>
    </location>
</feature>
<feature type="region of interest" description="Disordered" evidence="2">
    <location>
        <begin position="829"/>
        <end position="899"/>
    </location>
</feature>
<feature type="compositionally biased region" description="Low complexity" evidence="2">
    <location>
        <begin position="962"/>
        <end position="976"/>
    </location>
</feature>
<dbReference type="EMBL" id="LJIJ01001830">
    <property type="protein sequence ID" value="ODM90712.1"/>
    <property type="molecule type" value="Genomic_DNA"/>
</dbReference>
<feature type="coiled-coil region" evidence="1">
    <location>
        <begin position="752"/>
        <end position="779"/>
    </location>
</feature>
<keyword evidence="4" id="KW-1185">Reference proteome</keyword>
<evidence type="ECO:0000313" key="4">
    <source>
        <dbReference type="Proteomes" id="UP000094527"/>
    </source>
</evidence>
<feature type="compositionally biased region" description="Acidic residues" evidence="2">
    <location>
        <begin position="495"/>
        <end position="514"/>
    </location>
</feature>
<evidence type="ECO:0000256" key="1">
    <source>
        <dbReference type="SAM" id="Coils"/>
    </source>
</evidence>
<gene>
    <name evidence="3" type="ORF">Ocin01_15968</name>
</gene>
<comment type="caution">
    <text evidence="3">The sequence shown here is derived from an EMBL/GenBank/DDBJ whole genome shotgun (WGS) entry which is preliminary data.</text>
</comment>
<name>A0A1D2MCR9_ORCCI</name>
<dbReference type="Proteomes" id="UP000094527">
    <property type="component" value="Unassembled WGS sequence"/>
</dbReference>
<protein>
    <submittedName>
        <fullName evidence="3">Uncharacterized protein</fullName>
    </submittedName>
</protein>
<feature type="compositionally biased region" description="Basic and acidic residues" evidence="2">
    <location>
        <begin position="949"/>
        <end position="961"/>
    </location>
</feature>
<feature type="region of interest" description="Disordered" evidence="2">
    <location>
        <begin position="629"/>
        <end position="675"/>
    </location>
</feature>
<reference evidence="3 4" key="1">
    <citation type="journal article" date="2016" name="Genome Biol. Evol.">
        <title>Gene Family Evolution Reflects Adaptation to Soil Environmental Stressors in the Genome of the Collembolan Orchesella cincta.</title>
        <authorList>
            <person name="Faddeeva-Vakhrusheva A."/>
            <person name="Derks M.F."/>
            <person name="Anvar S.Y."/>
            <person name="Agamennone V."/>
            <person name="Suring W."/>
            <person name="Smit S."/>
            <person name="van Straalen N.M."/>
            <person name="Roelofs D."/>
        </authorList>
    </citation>
    <scope>NUCLEOTIDE SEQUENCE [LARGE SCALE GENOMIC DNA]</scope>
    <source>
        <tissue evidence="3">Mixed pool</tissue>
    </source>
</reference>
<feature type="region of interest" description="Disordered" evidence="2">
    <location>
        <begin position="486"/>
        <end position="548"/>
    </location>
</feature>
<sequence>MAEDGKKWHTSTNEGIVLKRGRDTKLEKEEPDCSQIHYSENELKHLEDGLPMKLMKFMGLPKSYRQTLYNEFVADVNVISSIPTETASSLINLVSWVCGKNEDNGENTVGDVEEKETLDWAREIHEVFNAAKASGAHHPDGKYAKNKASNITIITPFSSSHTKCNCRLCLAHENSKHRLSDLEKATDPTTENVVLQDLSVPISIDENNNIQNNHEIPQLITKELYSEPTTTVMQEESVFDPPMDKHMKETEIDDCFTNPNALESETNIYSFQYDEEDDIPDETENEEVSVNEVLPIAETKTHETNEDDDIFPSVGVAATSETYIYSYQYEEGDDMKPDDGLLDNPLPANGTTGAFTHGGVPATSETNIYAYQYEDDYEEEDYILEEISTTVNSMSNGSGEGPAIDKVTKSEGPRPRKTLSVHVEGKPDIHVHKQFNNVEASTQQFASHSHQKEKLNYKQELQVNNVSSNDPTIIEDTEDETIAINNEEKTTSLNNEEETASLNVDEESVESDSCEETKDHTMASIQDEPSDIESEPEAPPLDYNRNRNPESVVHYDTRVSQNQNTKVETITEKRQPNIVCRDKSPLAEQRRTPSSIHISNKMAIAKEVSSMPSYSVSSHVLQTGMKSLLRPARKSSLKEVTFAPTCKDRDNEFPSSNSPEQKETPGKPKTSTSEMQMQLNEDLKTLEDIVKKLYKNLNKKGPLTIVANFKPRKDGQLEMDLNNNKVQASKTQMVVSSTHSLINASLAKRVKVEEAMKIEASKEEKANEIEEKVEEIVAAPVETILIPQNPLATNLLPMPKAPINLSAKPIKSSLSLKSKSGQGNVKMLQQQTKVDDNNNNVRVRSSNTGRPTKRVSLDLCSVSESKSSNSKARKPAEKGNNAEKNRSRQQPIKNAINEHPPLHVRQACYANKAENISIKASGGCQLHPESQTNLRVIRKCNSHTIQLQHQEKDQHNIKESASEASTSDASSLTSESTGKEINESRSNCYSSTKMVSKSAASTSQLASFGRKQTEGARMIKTKVYIPAAPESQRKTTYRDIFREKRNQQQAQTVYVDLTSKGKTQPQSLKSRSIHFGSKNSSDAN</sequence>
<keyword evidence="1" id="KW-0175">Coiled coil</keyword>
<feature type="compositionally biased region" description="Basic and acidic residues" evidence="2">
    <location>
        <begin position="874"/>
        <end position="886"/>
    </location>
</feature>
<proteinExistence type="predicted"/>